<accession>A0A7C9ERR6</accession>
<organism evidence="1">
    <name type="scientific">Opuntia streptacantha</name>
    <name type="common">Prickly pear cactus</name>
    <name type="synonym">Opuntia cardona</name>
    <dbReference type="NCBI Taxonomy" id="393608"/>
    <lineage>
        <taxon>Eukaryota</taxon>
        <taxon>Viridiplantae</taxon>
        <taxon>Streptophyta</taxon>
        <taxon>Embryophyta</taxon>
        <taxon>Tracheophyta</taxon>
        <taxon>Spermatophyta</taxon>
        <taxon>Magnoliopsida</taxon>
        <taxon>eudicotyledons</taxon>
        <taxon>Gunneridae</taxon>
        <taxon>Pentapetalae</taxon>
        <taxon>Caryophyllales</taxon>
        <taxon>Cactineae</taxon>
        <taxon>Cactaceae</taxon>
        <taxon>Opuntioideae</taxon>
        <taxon>Opuntia</taxon>
    </lineage>
</organism>
<dbReference type="AlphaFoldDB" id="A0A7C9ERR6"/>
<dbReference type="EMBL" id="GISG01250584">
    <property type="protein sequence ID" value="MBA4671325.1"/>
    <property type="molecule type" value="Transcribed_RNA"/>
</dbReference>
<reference evidence="1" key="2">
    <citation type="submission" date="2020-07" db="EMBL/GenBank/DDBJ databases">
        <authorList>
            <person name="Vera ALvarez R."/>
            <person name="Arias-Moreno D.M."/>
            <person name="Jimenez-Jacinto V."/>
            <person name="Jimenez-Bremont J.F."/>
            <person name="Swaminathan K."/>
            <person name="Moose S.P."/>
            <person name="Guerrero-Gonzalez M.L."/>
            <person name="Marino-Ramirez L."/>
            <person name="Landsman D."/>
            <person name="Rodriguez-Kessler M."/>
            <person name="Delgado-Sanchez P."/>
        </authorList>
    </citation>
    <scope>NUCLEOTIDE SEQUENCE</scope>
    <source>
        <tissue evidence="1">Cladode</tissue>
    </source>
</reference>
<protein>
    <submittedName>
        <fullName evidence="1">Uncharacterized protein</fullName>
    </submittedName>
</protein>
<reference evidence="1" key="1">
    <citation type="journal article" date="2013" name="J. Plant Res.">
        <title>Effect of fungi and light on seed germination of three Opuntia species from semiarid lands of central Mexico.</title>
        <authorList>
            <person name="Delgado-Sanchez P."/>
            <person name="Jimenez-Bremont J.F."/>
            <person name="Guerrero-Gonzalez Mde L."/>
            <person name="Flores J."/>
        </authorList>
    </citation>
    <scope>NUCLEOTIDE SEQUENCE</scope>
    <source>
        <tissue evidence="1">Cladode</tissue>
    </source>
</reference>
<name>A0A7C9ERR6_OPUST</name>
<evidence type="ECO:0000313" key="1">
    <source>
        <dbReference type="EMBL" id="MBA4671325.1"/>
    </source>
</evidence>
<sequence>MRVVEILRCTQMPDLPPVDLLKRFIVQFFSELFNEWCDCTNKSLPIQVRHWHVNRSTEAPHFCWMYREDRRKDPELWGHWVTAKPIKQTEYRKPSLSPRRNMSYSAMI</sequence>
<proteinExistence type="predicted"/>